<evidence type="ECO:0000313" key="1">
    <source>
        <dbReference type="EMBL" id="KHN95358.1"/>
    </source>
</evidence>
<dbReference type="EMBL" id="AZHE01000024">
    <property type="protein sequence ID" value="KHN95358.1"/>
    <property type="molecule type" value="Genomic_DNA"/>
</dbReference>
<name>A0A0B2WN52_METAS</name>
<dbReference type="HOGENOM" id="CLU_082183_1_0_1"/>
<accession>A0A0B2WN52</accession>
<dbReference type="AlphaFoldDB" id="A0A0B2WN52"/>
<organism evidence="1 2">
    <name type="scientific">Metarhizium album (strain ARSEF 1941)</name>
    <dbReference type="NCBI Taxonomy" id="1081103"/>
    <lineage>
        <taxon>Eukaryota</taxon>
        <taxon>Fungi</taxon>
        <taxon>Dikarya</taxon>
        <taxon>Ascomycota</taxon>
        <taxon>Pezizomycotina</taxon>
        <taxon>Sordariomycetes</taxon>
        <taxon>Hypocreomycetidae</taxon>
        <taxon>Hypocreales</taxon>
        <taxon>Clavicipitaceae</taxon>
        <taxon>Metarhizium</taxon>
    </lineage>
</organism>
<proteinExistence type="predicted"/>
<dbReference type="GeneID" id="63741317"/>
<gene>
    <name evidence="1" type="ORF">MAM_06862</name>
</gene>
<protein>
    <submittedName>
        <fullName evidence="1">Uncharacterized protein</fullName>
    </submittedName>
</protein>
<dbReference type="OrthoDB" id="3880401at2759"/>
<keyword evidence="2" id="KW-1185">Reference proteome</keyword>
<evidence type="ECO:0000313" key="2">
    <source>
        <dbReference type="Proteomes" id="UP000030816"/>
    </source>
</evidence>
<dbReference type="Proteomes" id="UP000030816">
    <property type="component" value="Unassembled WGS sequence"/>
</dbReference>
<sequence>MDPTTKSASYQVPELLFHTILTVIDYSHDASGASRTTFVLGTHGTLEAAKAFAVQSLESVNFKPDDFQKYHVKHLEQETPGKTWIHGDGVLVFARSFDGQEFRVSIDTTPNNESLHANTQDGEMRLPEGAKFLHYVVQTIIDYNVDRSGSLQTTEIQGVYVHRADAWTAAHKCLAPDEFAEYDCRGDTEFVEAWPFGDNVAVHAVSETGQNYLIAVNTPPQHRHDIKRHGRKKSASA</sequence>
<comment type="caution">
    <text evidence="1">The sequence shown here is derived from an EMBL/GenBank/DDBJ whole genome shotgun (WGS) entry which is preliminary data.</text>
</comment>
<dbReference type="RefSeq" id="XP_040676424.1">
    <property type="nucleotide sequence ID" value="XM_040825660.1"/>
</dbReference>
<reference evidence="1 2" key="1">
    <citation type="journal article" date="2014" name="Proc. Natl. Acad. Sci. U.S.A.">
        <title>Trajectory and genomic determinants of fungal-pathogen speciation and host adaptation.</title>
        <authorList>
            <person name="Hu X."/>
            <person name="Xiao G."/>
            <person name="Zheng P."/>
            <person name="Shang Y."/>
            <person name="Su Y."/>
            <person name="Zhang X."/>
            <person name="Liu X."/>
            <person name="Zhan S."/>
            <person name="St Leger R.J."/>
            <person name="Wang C."/>
        </authorList>
    </citation>
    <scope>NUCLEOTIDE SEQUENCE [LARGE SCALE GENOMIC DNA]</scope>
    <source>
        <strain evidence="1 2">ARSEF 1941</strain>
    </source>
</reference>